<dbReference type="OrthoDB" id="5132116at2759"/>
<proteinExistence type="inferred from homology"/>
<comment type="caution">
    <text evidence="10">The sequence shown here is derived from an EMBL/GenBank/DDBJ whole genome shotgun (WGS) entry which is preliminary data.</text>
</comment>
<evidence type="ECO:0000256" key="6">
    <source>
        <dbReference type="ARBA" id="ARBA00022794"/>
    </source>
</evidence>
<evidence type="ECO:0000313" key="10">
    <source>
        <dbReference type="EMBL" id="CAB3234179.1"/>
    </source>
</evidence>
<evidence type="ECO:0000313" key="11">
    <source>
        <dbReference type="Proteomes" id="UP000494256"/>
    </source>
</evidence>
<keyword evidence="8" id="KW-0206">Cytoskeleton</keyword>
<evidence type="ECO:0000256" key="4">
    <source>
        <dbReference type="ARBA" id="ARBA00022490"/>
    </source>
</evidence>
<dbReference type="PANTHER" id="PTHR34031">
    <property type="entry name" value="CENTROSOMAL PROTEIN OF 162 KDA"/>
    <property type="match status" value="1"/>
</dbReference>
<keyword evidence="6" id="KW-0970">Cilium biogenesis/degradation</keyword>
<accession>A0A8S0ZN32</accession>
<gene>
    <name evidence="10" type="ORF">APLA_LOCUS6474</name>
</gene>
<feature type="coiled-coil region" evidence="9">
    <location>
        <begin position="66"/>
        <end position="107"/>
    </location>
</feature>
<dbReference type="AlphaFoldDB" id="A0A8S0ZN32"/>
<evidence type="ECO:0000256" key="1">
    <source>
        <dbReference type="ARBA" id="ARBA00004114"/>
    </source>
</evidence>
<dbReference type="GO" id="GO:0005814">
    <property type="term" value="C:centriole"/>
    <property type="evidence" value="ECO:0007669"/>
    <property type="project" value="UniProtKB-SubCell"/>
</dbReference>
<dbReference type="GO" id="GO:0005879">
    <property type="term" value="C:axonemal microtubule"/>
    <property type="evidence" value="ECO:0007669"/>
    <property type="project" value="TreeGrafter"/>
</dbReference>
<keyword evidence="7 9" id="KW-0175">Coiled coil</keyword>
<evidence type="ECO:0000256" key="5">
    <source>
        <dbReference type="ARBA" id="ARBA00022701"/>
    </source>
</evidence>
<dbReference type="Proteomes" id="UP000494256">
    <property type="component" value="Unassembled WGS sequence"/>
</dbReference>
<evidence type="ECO:0000256" key="2">
    <source>
        <dbReference type="ARBA" id="ARBA00009485"/>
    </source>
</evidence>
<evidence type="ECO:0000256" key="8">
    <source>
        <dbReference type="ARBA" id="ARBA00023212"/>
    </source>
</evidence>
<evidence type="ECO:0000256" key="3">
    <source>
        <dbReference type="ARBA" id="ARBA00021406"/>
    </source>
</evidence>
<name>A0A8S0ZN32_ARCPL</name>
<keyword evidence="5" id="KW-0493">Microtubule</keyword>
<comment type="subcellular location">
    <subcellularLocation>
        <location evidence="1">Cytoplasm</location>
        <location evidence="1">Cytoskeleton</location>
        <location evidence="1">Microtubule organizing center</location>
        <location evidence="1">Centrosome</location>
        <location evidence="1">Centriole</location>
    </subcellularLocation>
</comment>
<organism evidence="10 11">
    <name type="scientific">Arctia plantaginis</name>
    <name type="common">Wood tiger moth</name>
    <name type="synonym">Phalaena plantaginis</name>
    <dbReference type="NCBI Taxonomy" id="874455"/>
    <lineage>
        <taxon>Eukaryota</taxon>
        <taxon>Metazoa</taxon>
        <taxon>Ecdysozoa</taxon>
        <taxon>Arthropoda</taxon>
        <taxon>Hexapoda</taxon>
        <taxon>Insecta</taxon>
        <taxon>Pterygota</taxon>
        <taxon>Neoptera</taxon>
        <taxon>Endopterygota</taxon>
        <taxon>Lepidoptera</taxon>
        <taxon>Glossata</taxon>
        <taxon>Ditrysia</taxon>
        <taxon>Noctuoidea</taxon>
        <taxon>Erebidae</taxon>
        <taxon>Arctiinae</taxon>
        <taxon>Arctia</taxon>
    </lineage>
</organism>
<dbReference type="GO" id="GO:0060271">
    <property type="term" value="P:cilium assembly"/>
    <property type="evidence" value="ECO:0007669"/>
    <property type="project" value="TreeGrafter"/>
</dbReference>
<sequence>MVVNQYAKQNAKENTEIRRKPKLRPFSAGVVDTKKREAAKVTKHLTNSPKKAAAVNCKHSNILEELKDTTERAKGLELANVQLNDDNKMLRKKLDQISEDKHVAELKLAECEKFISRLSKEYEHRNTELKSIKGNENKLLAEINKERNDRKNLTIQHEKDVVVIQDLQRQVKEMEMILRRKHPDSVSALIVASKSSSVEDNKKKLLEERIARLEQELKDKENHFQGILLTLQEKFGDMKQKYENHIIDVERQLMEDRKVNTNLKNKLNRTNITDSAAQTVDPHTHTVSTQTVLKPDRSSSAVSRLSQNSALLLNRLKEDSYLVATIKVLLNLNPQKKHAYKSKSTENILARMNTEMEAELSEIRKQKDVLVQERNTLLDSLKRTNEEFILLKKKRIQDLHTLQLAHEKELMQMNMQVYPLQEEIKLLNRTVEILQERLRSADDKLLSYQAGINHVYAGGDTPNTTNKKDTR</sequence>
<dbReference type="PANTHER" id="PTHR34031:SF1">
    <property type="entry name" value="CENTROSOMAL PROTEIN OF 162 KDA"/>
    <property type="match status" value="1"/>
</dbReference>
<dbReference type="EMBL" id="CADEBD010000294">
    <property type="protein sequence ID" value="CAB3234179.1"/>
    <property type="molecule type" value="Genomic_DNA"/>
</dbReference>
<protein>
    <recommendedName>
        <fullName evidence="3">Centrosomal protein of 162 kDa</fullName>
    </recommendedName>
</protein>
<dbReference type="InterPro" id="IPR038774">
    <property type="entry name" value="CEP162-like"/>
</dbReference>
<reference evidence="10 11" key="1">
    <citation type="submission" date="2020-04" db="EMBL/GenBank/DDBJ databases">
        <authorList>
            <person name="Wallbank WR R."/>
            <person name="Pardo Diaz C."/>
            <person name="Kozak K."/>
            <person name="Martin S."/>
            <person name="Jiggins C."/>
            <person name="Moest M."/>
            <person name="Warren A I."/>
            <person name="Byers J.R.P. K."/>
            <person name="Montejo-Kovacevich G."/>
            <person name="Yen C E."/>
        </authorList>
    </citation>
    <scope>NUCLEOTIDE SEQUENCE [LARGE SCALE GENOMIC DNA]</scope>
</reference>
<feature type="coiled-coil region" evidence="9">
    <location>
        <begin position="196"/>
        <end position="223"/>
    </location>
</feature>
<keyword evidence="4" id="KW-0963">Cytoplasm</keyword>
<evidence type="ECO:0000256" key="9">
    <source>
        <dbReference type="SAM" id="Coils"/>
    </source>
</evidence>
<evidence type="ECO:0000256" key="7">
    <source>
        <dbReference type="ARBA" id="ARBA00023054"/>
    </source>
</evidence>
<comment type="similarity">
    <text evidence="2">Belongs to the CEP162 family.</text>
</comment>